<evidence type="ECO:0000313" key="3">
    <source>
        <dbReference type="Proteomes" id="UP000789595"/>
    </source>
</evidence>
<organism evidence="2 3">
    <name type="scientific">Pelagomonas calceolata</name>
    <dbReference type="NCBI Taxonomy" id="35677"/>
    <lineage>
        <taxon>Eukaryota</taxon>
        <taxon>Sar</taxon>
        <taxon>Stramenopiles</taxon>
        <taxon>Ochrophyta</taxon>
        <taxon>Pelagophyceae</taxon>
        <taxon>Pelagomonadales</taxon>
        <taxon>Pelagomonadaceae</taxon>
        <taxon>Pelagomonas</taxon>
    </lineage>
</organism>
<name>A0A8J2SS40_9STRA</name>
<feature type="compositionally biased region" description="Pro residues" evidence="1">
    <location>
        <begin position="565"/>
        <end position="580"/>
    </location>
</feature>
<evidence type="ECO:0000313" key="2">
    <source>
        <dbReference type="EMBL" id="CAH0379031.1"/>
    </source>
</evidence>
<keyword evidence="3" id="KW-1185">Reference proteome</keyword>
<reference evidence="2" key="1">
    <citation type="submission" date="2021-11" db="EMBL/GenBank/DDBJ databases">
        <authorList>
            <consortium name="Genoscope - CEA"/>
            <person name="William W."/>
        </authorList>
    </citation>
    <scope>NUCLEOTIDE SEQUENCE</scope>
</reference>
<dbReference type="EMBL" id="CAKKNE010000006">
    <property type="protein sequence ID" value="CAH0379031.1"/>
    <property type="molecule type" value="Genomic_DNA"/>
</dbReference>
<feature type="region of interest" description="Disordered" evidence="1">
    <location>
        <begin position="555"/>
        <end position="599"/>
    </location>
</feature>
<dbReference type="AlphaFoldDB" id="A0A8J2SS40"/>
<feature type="compositionally biased region" description="Pro residues" evidence="1">
    <location>
        <begin position="1"/>
        <end position="19"/>
    </location>
</feature>
<accession>A0A8J2SS40</accession>
<comment type="caution">
    <text evidence="2">The sequence shown here is derived from an EMBL/GenBank/DDBJ whole genome shotgun (WGS) entry which is preliminary data.</text>
</comment>
<dbReference type="Proteomes" id="UP000789595">
    <property type="component" value="Unassembled WGS sequence"/>
</dbReference>
<gene>
    <name evidence="2" type="ORF">PECAL_6P06340</name>
</gene>
<evidence type="ECO:0000256" key="1">
    <source>
        <dbReference type="SAM" id="MobiDB-lite"/>
    </source>
</evidence>
<feature type="region of interest" description="Disordered" evidence="1">
    <location>
        <begin position="1"/>
        <end position="22"/>
    </location>
</feature>
<dbReference type="OrthoDB" id="188715at2759"/>
<proteinExistence type="predicted"/>
<protein>
    <submittedName>
        <fullName evidence="2">Uncharacterized protein</fullName>
    </submittedName>
</protein>
<sequence length="599" mass="64730">MCPPSAPSPRLDPPPPPSPRLAEAVTDELDKAAARAYRLQYQSYRRGSATGVIGEAPDDPRRQLALDEDEEDSGHASTSEAAEVAFNELLEWRLEYQAYRAGAAKGAKGRASGKKWPLETLRMLPVARLAAHVRTQRKQLASAKSCIHAHVGCGRLGLGLVVPSLAKGCDKIILVQRPSAAWTLNEKVLEDGSQIACCVNSHKVLTLEVCSAADADVAERLSKSEHGLLLLSTSQKHMDAVASVATSSSVSLGPALAKGLEPLAAALRRKGSCLVCYAAENDHDAVERYAKTDVPFRLVPLLVDRVCTGRELTQSETGYVVDTTTEPWRGEIVVMRGEDDVDDGGAFPFGGEGVYRPPSAAAAQFLHRRKILTVNGTHTTLAFLTLAAKEPPPHKGLPKGDYELVRCIADENDDDFLDAEEAYRQVWCFAVARQLLLLFESDVEVAEAALAECDDDASSEVKREALVEALLSNARAAIERLGRGGDLTSRVLGAGVVKRYEGRLLPVAKFLECAALARSFMKTPLARLLLRKARLTETTLRLTVLGLTADAARFAEKTPDTSTPKTPPQSPRKAPKPPTPLSAKRRIQSSTNLFGMVPR</sequence>